<keyword evidence="2" id="KW-1185">Reference proteome</keyword>
<comment type="caution">
    <text evidence="1">The sequence shown here is derived from an EMBL/GenBank/DDBJ whole genome shotgun (WGS) entry which is preliminary data.</text>
</comment>
<organism evidence="1 2">
    <name type="scientific">Saponaria officinalis</name>
    <name type="common">Common soapwort</name>
    <name type="synonym">Lychnis saponaria</name>
    <dbReference type="NCBI Taxonomy" id="3572"/>
    <lineage>
        <taxon>Eukaryota</taxon>
        <taxon>Viridiplantae</taxon>
        <taxon>Streptophyta</taxon>
        <taxon>Embryophyta</taxon>
        <taxon>Tracheophyta</taxon>
        <taxon>Spermatophyta</taxon>
        <taxon>Magnoliopsida</taxon>
        <taxon>eudicotyledons</taxon>
        <taxon>Gunneridae</taxon>
        <taxon>Pentapetalae</taxon>
        <taxon>Caryophyllales</taxon>
        <taxon>Caryophyllaceae</taxon>
        <taxon>Caryophylleae</taxon>
        <taxon>Saponaria</taxon>
    </lineage>
</organism>
<protein>
    <submittedName>
        <fullName evidence="1">Uncharacterized protein</fullName>
    </submittedName>
</protein>
<reference evidence="1" key="1">
    <citation type="submission" date="2024-03" db="EMBL/GenBank/DDBJ databases">
        <title>WGS assembly of Saponaria officinalis var. Norfolk2.</title>
        <authorList>
            <person name="Jenkins J."/>
            <person name="Shu S."/>
            <person name="Grimwood J."/>
            <person name="Barry K."/>
            <person name="Goodstein D."/>
            <person name="Schmutz J."/>
            <person name="Leebens-Mack J."/>
            <person name="Osbourn A."/>
        </authorList>
    </citation>
    <scope>NUCLEOTIDE SEQUENCE [LARGE SCALE GENOMIC DNA]</scope>
    <source>
        <strain evidence="1">JIC</strain>
    </source>
</reference>
<gene>
    <name evidence="1" type="ORF">RND81_05G131400</name>
</gene>
<sequence length="169" mass="17960">MAQTSKSAEVKVIKGKKAFEEEVKEATKKVDASLQLSLVGAAVYNGTGKALHNLETHFWYGTPFSFPDIPDDGGAIVLSLGDYPNGAVYAPVYVDGPGNTARMFFFAVDTSAEKIYAQSGPVGPIDWNVVKVKLGESGSESIYVDPVLGGKVVAKVKGNFAVATFCNNY</sequence>
<proteinExistence type="predicted"/>
<dbReference type="Proteomes" id="UP001443914">
    <property type="component" value="Unassembled WGS sequence"/>
</dbReference>
<accession>A0AAW1KY20</accession>
<name>A0AAW1KY20_SAPOF</name>
<dbReference type="EMBL" id="JBDFQZ010000005">
    <property type="protein sequence ID" value="KAK9725250.1"/>
    <property type="molecule type" value="Genomic_DNA"/>
</dbReference>
<evidence type="ECO:0000313" key="1">
    <source>
        <dbReference type="EMBL" id="KAK9725250.1"/>
    </source>
</evidence>
<dbReference type="AlphaFoldDB" id="A0AAW1KY20"/>
<evidence type="ECO:0000313" key="2">
    <source>
        <dbReference type="Proteomes" id="UP001443914"/>
    </source>
</evidence>